<feature type="signal peptide" evidence="2">
    <location>
        <begin position="1"/>
        <end position="17"/>
    </location>
</feature>
<keyword evidence="4" id="KW-1185">Reference proteome</keyword>
<dbReference type="GO" id="GO:0016798">
    <property type="term" value="F:hydrolase activity, acting on glycosyl bonds"/>
    <property type="evidence" value="ECO:0007669"/>
    <property type="project" value="UniProtKB-KW"/>
</dbReference>
<evidence type="ECO:0000256" key="2">
    <source>
        <dbReference type="SAM" id="SignalP"/>
    </source>
</evidence>
<dbReference type="EMBL" id="ML986502">
    <property type="protein sequence ID" value="KAF2274527.1"/>
    <property type="molecule type" value="Genomic_DNA"/>
</dbReference>
<dbReference type="Pfam" id="PF07470">
    <property type="entry name" value="Glyco_hydro_88"/>
    <property type="match status" value="1"/>
</dbReference>
<dbReference type="RefSeq" id="XP_033652066.1">
    <property type="nucleotide sequence ID" value="XM_033802424.1"/>
</dbReference>
<dbReference type="OrthoDB" id="540611at2759"/>
<keyword evidence="1" id="KW-0378">Hydrolase</keyword>
<proteinExistence type="predicted"/>
<dbReference type="InterPro" id="IPR052043">
    <property type="entry name" value="PolySaccharide_Degr_Enz"/>
</dbReference>
<dbReference type="PANTHER" id="PTHR33886">
    <property type="entry name" value="UNSATURATED RHAMNOGALACTURONAN HYDROLASE (EUROFUNG)"/>
    <property type="match status" value="1"/>
</dbReference>
<accession>A0A6A6JE12</accession>
<feature type="chain" id="PRO_5025527191" evidence="2">
    <location>
        <begin position="18"/>
        <end position="395"/>
    </location>
</feature>
<dbReference type="SUPFAM" id="SSF48208">
    <property type="entry name" value="Six-hairpin glycosidases"/>
    <property type="match status" value="1"/>
</dbReference>
<dbReference type="GeneID" id="54555599"/>
<name>A0A6A6JE12_WESOR</name>
<organism evidence="3 4">
    <name type="scientific">Westerdykella ornata</name>
    <dbReference type="NCBI Taxonomy" id="318751"/>
    <lineage>
        <taxon>Eukaryota</taxon>
        <taxon>Fungi</taxon>
        <taxon>Dikarya</taxon>
        <taxon>Ascomycota</taxon>
        <taxon>Pezizomycotina</taxon>
        <taxon>Dothideomycetes</taxon>
        <taxon>Pleosporomycetidae</taxon>
        <taxon>Pleosporales</taxon>
        <taxon>Sporormiaceae</taxon>
        <taxon>Westerdykella</taxon>
    </lineage>
</organism>
<dbReference type="GO" id="GO:0005975">
    <property type="term" value="P:carbohydrate metabolic process"/>
    <property type="evidence" value="ECO:0007669"/>
    <property type="project" value="InterPro"/>
</dbReference>
<gene>
    <name evidence="3" type="ORF">EI97DRAFT_495287</name>
</gene>
<reference evidence="3" key="1">
    <citation type="journal article" date="2020" name="Stud. Mycol.">
        <title>101 Dothideomycetes genomes: a test case for predicting lifestyles and emergence of pathogens.</title>
        <authorList>
            <person name="Haridas S."/>
            <person name="Albert R."/>
            <person name="Binder M."/>
            <person name="Bloem J."/>
            <person name="Labutti K."/>
            <person name="Salamov A."/>
            <person name="Andreopoulos B."/>
            <person name="Baker S."/>
            <person name="Barry K."/>
            <person name="Bills G."/>
            <person name="Bluhm B."/>
            <person name="Cannon C."/>
            <person name="Castanera R."/>
            <person name="Culley D."/>
            <person name="Daum C."/>
            <person name="Ezra D."/>
            <person name="Gonzalez J."/>
            <person name="Henrissat B."/>
            <person name="Kuo A."/>
            <person name="Liang C."/>
            <person name="Lipzen A."/>
            <person name="Lutzoni F."/>
            <person name="Magnuson J."/>
            <person name="Mondo S."/>
            <person name="Nolan M."/>
            <person name="Ohm R."/>
            <person name="Pangilinan J."/>
            <person name="Park H.-J."/>
            <person name="Ramirez L."/>
            <person name="Alfaro M."/>
            <person name="Sun H."/>
            <person name="Tritt A."/>
            <person name="Yoshinaga Y."/>
            <person name="Zwiers L.-H."/>
            <person name="Turgeon B."/>
            <person name="Goodwin S."/>
            <person name="Spatafora J."/>
            <person name="Crous P."/>
            <person name="Grigoriev I."/>
        </authorList>
    </citation>
    <scope>NUCLEOTIDE SEQUENCE</scope>
    <source>
        <strain evidence="3">CBS 379.55</strain>
    </source>
</reference>
<dbReference type="InterPro" id="IPR010905">
    <property type="entry name" value="Glyco_hydro_88"/>
</dbReference>
<dbReference type="Proteomes" id="UP000800097">
    <property type="component" value="Unassembled WGS sequence"/>
</dbReference>
<protein>
    <submittedName>
        <fullName evidence="3">Six-hairpin glycosidase</fullName>
    </submittedName>
</protein>
<evidence type="ECO:0000313" key="4">
    <source>
        <dbReference type="Proteomes" id="UP000800097"/>
    </source>
</evidence>
<evidence type="ECO:0000313" key="3">
    <source>
        <dbReference type="EMBL" id="KAF2274527.1"/>
    </source>
</evidence>
<keyword evidence="3" id="KW-0326">Glycosidase</keyword>
<evidence type="ECO:0000256" key="1">
    <source>
        <dbReference type="ARBA" id="ARBA00022801"/>
    </source>
</evidence>
<dbReference type="Gene3D" id="1.50.10.10">
    <property type="match status" value="1"/>
</dbReference>
<dbReference type="AlphaFoldDB" id="A0A6A6JE12"/>
<dbReference type="PANTHER" id="PTHR33886:SF9">
    <property type="entry name" value="UNSATURATED RHAMNOGALACTURONAN HYDROLASE (EUROFUNG)"/>
    <property type="match status" value="1"/>
</dbReference>
<dbReference type="InterPro" id="IPR008928">
    <property type="entry name" value="6-hairpin_glycosidase_sf"/>
</dbReference>
<sequence>MLLPIVLPLLLPATALSSSTPPPQPYSTWLATSFLSKSPPIDRYYVSAVLHQGLHAAGTQHNNTALLTHVSTALSSLVSTNGIVIGWKPTYYSLDDLRIGNNLLTAYQETPTKTPDANQKYKTAADNLRRQLDSYPRTPLGGFWHRDPQYKNQMWLDGIYMASVFYARWTALFDAANGTAWGDVALQFDLVEAHCRNGTTGLLVHGYDESKKAVWADRRTGAAPNVWIRAVGWYAMALVDVLEVFPRELPAYAKLVSYFKELAEALVRAQDGESGGWWLVMNEPYPGKKGNYIESSGTAMFAYAMLKGVRRGLLEDGERYRAVAERAYGLLVDRFLKREANGTVSWEGTVRVGSLDGDGSFEYYTSVPLSENDGKGAGPFMFASVEMEMWKGSKR</sequence>
<dbReference type="InterPro" id="IPR012341">
    <property type="entry name" value="6hp_glycosidase-like_sf"/>
</dbReference>
<keyword evidence="2" id="KW-0732">Signal</keyword>